<comment type="caution">
    <text evidence="1">The sequence shown here is derived from an EMBL/GenBank/DDBJ whole genome shotgun (WGS) entry which is preliminary data.</text>
</comment>
<dbReference type="AlphaFoldDB" id="A0A840EBR3"/>
<evidence type="ECO:0008006" key="3">
    <source>
        <dbReference type="Google" id="ProtNLM"/>
    </source>
</evidence>
<protein>
    <recommendedName>
        <fullName evidence="3">Immunity protein 51 of polymorphic toxin system</fullName>
    </recommendedName>
</protein>
<dbReference type="Pfam" id="PF15595">
    <property type="entry name" value="Imm51"/>
    <property type="match status" value="1"/>
</dbReference>
<reference evidence="1 2" key="1">
    <citation type="submission" date="2020-08" db="EMBL/GenBank/DDBJ databases">
        <title>Genomic Encyclopedia of Type Strains, Phase IV (KMG-IV): sequencing the most valuable type-strain genomes for metagenomic binning, comparative biology and taxonomic classification.</title>
        <authorList>
            <person name="Goeker M."/>
        </authorList>
    </citation>
    <scope>NUCLEOTIDE SEQUENCE [LARGE SCALE GENOMIC DNA]</scope>
    <source>
        <strain evidence="1 2">DSM 105137</strain>
    </source>
</reference>
<accession>A0A840EBR3</accession>
<dbReference type="RefSeq" id="WP_183497368.1">
    <property type="nucleotide sequence ID" value="NZ_JACIFF010000017.1"/>
</dbReference>
<proteinExistence type="predicted"/>
<evidence type="ECO:0000313" key="2">
    <source>
        <dbReference type="Proteomes" id="UP000576209"/>
    </source>
</evidence>
<evidence type="ECO:0000313" key="1">
    <source>
        <dbReference type="EMBL" id="MBB4081142.1"/>
    </source>
</evidence>
<organism evidence="1 2">
    <name type="scientific">Neolewinella aquimaris</name>
    <dbReference type="NCBI Taxonomy" id="1835722"/>
    <lineage>
        <taxon>Bacteria</taxon>
        <taxon>Pseudomonadati</taxon>
        <taxon>Bacteroidota</taxon>
        <taxon>Saprospiria</taxon>
        <taxon>Saprospirales</taxon>
        <taxon>Lewinellaceae</taxon>
        <taxon>Neolewinella</taxon>
    </lineage>
</organism>
<dbReference type="InterPro" id="IPR028956">
    <property type="entry name" value="Imm51"/>
</dbReference>
<sequence length="115" mass="13049">MNKADCPFEFSTTHGLTITADIEGNLFDLYYPVFEAHGYSGNGYSWEGHIIQVLEKTDPDLISKIIFDPEAGAFFAIPEDDRTMNRFREVLCPIFGDLTTLSQYLESADRSRIDD</sequence>
<keyword evidence="2" id="KW-1185">Reference proteome</keyword>
<dbReference type="Proteomes" id="UP000576209">
    <property type="component" value="Unassembled WGS sequence"/>
</dbReference>
<name>A0A840EBR3_9BACT</name>
<dbReference type="EMBL" id="JACIFF010000017">
    <property type="protein sequence ID" value="MBB4081142.1"/>
    <property type="molecule type" value="Genomic_DNA"/>
</dbReference>
<gene>
    <name evidence="1" type="ORF">GGR28_003790</name>
</gene>